<evidence type="ECO:0000259" key="10">
    <source>
        <dbReference type="PROSITE" id="PS50011"/>
    </source>
</evidence>
<feature type="region of interest" description="Disordered" evidence="9">
    <location>
        <begin position="1247"/>
        <end position="1269"/>
    </location>
</feature>
<feature type="compositionally biased region" description="Polar residues" evidence="9">
    <location>
        <begin position="529"/>
        <end position="544"/>
    </location>
</feature>
<comment type="subcellular location">
    <subcellularLocation>
        <location evidence="1">Cytoplasm</location>
    </subcellularLocation>
</comment>
<dbReference type="PANTHER" id="PTHR22969">
    <property type="entry name" value="IKB KINASE"/>
    <property type="match status" value="1"/>
</dbReference>
<dbReference type="Gene3D" id="2.130.10.10">
    <property type="entry name" value="YVTN repeat-like/Quinoprotein amine dehydrogenase"/>
    <property type="match status" value="2"/>
</dbReference>
<evidence type="ECO:0000256" key="8">
    <source>
        <dbReference type="PROSITE-ProRule" id="PRU10141"/>
    </source>
</evidence>
<keyword evidence="6" id="KW-0418">Kinase</keyword>
<keyword evidence="7 8" id="KW-0067">ATP-binding</keyword>
<dbReference type="InterPro" id="IPR017441">
    <property type="entry name" value="Protein_kinase_ATP_BS"/>
</dbReference>
<evidence type="ECO:0000313" key="12">
    <source>
        <dbReference type="Proteomes" id="UP000663845"/>
    </source>
</evidence>
<dbReference type="PROSITE" id="PS00107">
    <property type="entry name" value="PROTEIN_KINASE_ATP"/>
    <property type="match status" value="1"/>
</dbReference>
<feature type="compositionally biased region" description="Low complexity" evidence="9">
    <location>
        <begin position="578"/>
        <end position="592"/>
    </location>
</feature>
<evidence type="ECO:0000256" key="6">
    <source>
        <dbReference type="ARBA" id="ARBA00022777"/>
    </source>
</evidence>
<sequence length="1460" mass="167950">MCEETQNYLWATQDILGHGATSQVYKAYNKSTGELVAAKVYQVSSNLRSPYGGHQNYAREKDFRPILDREMDILKAADHENIVRYIALEPVVQSDATHSLGNREALLIEYCNGGSLHNVLELPENRYGLMEDDFMLVFKHLTNALKYLHDKNTIHRDIKPDNIMLSVNINGERTYKLADLGVARLINEGENAFTSLVGTEEYIHPDLYRAAVRDNKTNVLRTALQTRVDFPFEVDLWSLGVTLYQCATGELPFQPFAGTRKDRTVMKRILDSKPSGCISGMETTPGGEIQWSKTLPDSCRLSSSLKYRLELLLQRLLESERNKLMTFREFFIETDRILNLMPIYYLNLKLFKLSCGYFEPTQSITKLYDELHQLNGDENNEEYYCLFQNVPYPIPKNKPMSIKIFCEQLPIPTSRETPLVFYTFSPLKHGDTYSPKVHIPDVKAIRQYNDVAAACEWSKDIVGLFFYVKTQLIEYQHILQTAQCSTTIMQQHLKSKLLEFLCTIHSKLIVFRAIEELKNILDQIDNSTNGQLTPTNGNSVSFNGLTGPPQRAQSTNSGEAPSIGFSHLLNNPPSNDGSLSPGSTRRQSSSSPMLLIQQSIRIYLRAYLQPYEQLKKCQKDILEMIEKEFGGQLGMVEDQKPFVNTLWSSHRTKTYSSWIHRTDKLLKDLNDLHESFRKDRLLSTYNRLQSDSHFRRRKNLEQLQDKFVHFATDECYPNLVQIFHDYNEWIKQRSNMIHDFERYRYLLSDDCGKLYLLILERDKHNENLSTTVTDIKLDLLGEISISRYIIYLNNNLAFIGSNFGDSQLIRIFSEQQNGSHLEILESYANLGPILDMCSIDVERQRQQLVTCSGNRKDSSLRFIRTGIGIHEHASIDLRNIKGIWALKINNQYDNHLVVAFFDQTRLFHLQNDEIEEVELSAFDYQHQTLFCTNVTSNQYLQITTYSIRLIGNSGQDLLIEWKDMDNEITVASANTTQCVCASGNQLFYFEIGSGSLTEINKCELPHNIACLDITPLDLREERTNLCVIGLWTQISFQTFSSFNIDTQSQLNQQHLSSNFPEVASTLENKNRFNSGLQSNNQQLWQNKNTNQLRQNLNQVEELAESHEVPSISEQVHTTQFLPNQRTQTTVSEVTTDFNNGRLSKPNVLPLKQETQRFVAQPQSWQNKNTNQLRQNLNQVEELTESHEVPSISEKTHTTQFLPNQRTQTTVSEVTTDFTNGRLSKPNVLPLKQETETFGNQQRFNRVQEGKEQNTQRFVGQPQSWQTSETVRSQPMFLNQNQQSSFETSDSGSNTVRSQGIRVPQEQEHSWQSQPVKSQTDTMLVFKPTSWAQTPKQETTFKSQSWPQSQPTTFTEESSQFGLNQPQKGLPVQNSQSWSNNQQMQKTQFTDVDESKMQTTSDFAARPVGSSLPQNLRERQTSRTVERIPQESNTVVVQQTTERKTIETMPTQHSASWQTRQ</sequence>
<evidence type="ECO:0000313" key="11">
    <source>
        <dbReference type="EMBL" id="CAF1012170.1"/>
    </source>
</evidence>
<dbReference type="GO" id="GO:0005737">
    <property type="term" value="C:cytoplasm"/>
    <property type="evidence" value="ECO:0007669"/>
    <property type="project" value="UniProtKB-SubCell"/>
</dbReference>
<dbReference type="Proteomes" id="UP000663845">
    <property type="component" value="Unassembled WGS sequence"/>
</dbReference>
<comment type="caution">
    <text evidence="11">The sequence shown here is derived from an EMBL/GenBank/DDBJ whole genome shotgun (WGS) entry which is preliminary data.</text>
</comment>
<dbReference type="SMART" id="SM00220">
    <property type="entry name" value="S_TKc"/>
    <property type="match status" value="1"/>
</dbReference>
<dbReference type="SUPFAM" id="SSF56112">
    <property type="entry name" value="Protein kinase-like (PK-like)"/>
    <property type="match status" value="1"/>
</dbReference>
<dbReference type="Gene3D" id="1.10.510.10">
    <property type="entry name" value="Transferase(Phosphotransferase) domain 1"/>
    <property type="match status" value="1"/>
</dbReference>
<feature type="region of interest" description="Disordered" evidence="9">
    <location>
        <begin position="1413"/>
        <end position="1460"/>
    </location>
</feature>
<dbReference type="Pfam" id="PF10433">
    <property type="entry name" value="Beta-prop_RSE1_1st"/>
    <property type="match status" value="1"/>
</dbReference>
<protein>
    <recommendedName>
        <fullName evidence="10">Protein kinase domain-containing protein</fullName>
    </recommendedName>
</protein>
<evidence type="ECO:0000256" key="2">
    <source>
        <dbReference type="ARBA" id="ARBA00022490"/>
    </source>
</evidence>
<feature type="compositionally biased region" description="Polar residues" evidence="9">
    <location>
        <begin position="1281"/>
        <end position="1297"/>
    </location>
</feature>
<dbReference type="EMBL" id="CAJNOG010000150">
    <property type="protein sequence ID" value="CAF1012170.1"/>
    <property type="molecule type" value="Genomic_DNA"/>
</dbReference>
<proteinExistence type="predicted"/>
<name>A0A814HNW2_9BILA</name>
<evidence type="ECO:0000256" key="9">
    <source>
        <dbReference type="SAM" id="MobiDB-lite"/>
    </source>
</evidence>
<feature type="compositionally biased region" description="Polar residues" evidence="9">
    <location>
        <begin position="1254"/>
        <end position="1269"/>
    </location>
</feature>
<keyword evidence="3" id="KW-0723">Serine/threonine-protein kinase</keyword>
<evidence type="ECO:0000256" key="5">
    <source>
        <dbReference type="ARBA" id="ARBA00022741"/>
    </source>
</evidence>
<evidence type="ECO:0000256" key="1">
    <source>
        <dbReference type="ARBA" id="ARBA00004496"/>
    </source>
</evidence>
<feature type="compositionally biased region" description="Basic and acidic residues" evidence="9">
    <location>
        <begin position="1415"/>
        <end position="1428"/>
    </location>
</feature>
<dbReference type="InterPro" id="IPR051180">
    <property type="entry name" value="IKK"/>
</dbReference>
<organism evidence="11 12">
    <name type="scientific">Adineta steineri</name>
    <dbReference type="NCBI Taxonomy" id="433720"/>
    <lineage>
        <taxon>Eukaryota</taxon>
        <taxon>Metazoa</taxon>
        <taxon>Spiralia</taxon>
        <taxon>Gnathifera</taxon>
        <taxon>Rotifera</taxon>
        <taxon>Eurotatoria</taxon>
        <taxon>Bdelloidea</taxon>
        <taxon>Adinetida</taxon>
        <taxon>Adinetidae</taxon>
        <taxon>Adineta</taxon>
    </lineage>
</organism>
<feature type="compositionally biased region" description="Polar residues" evidence="9">
    <location>
        <begin position="1447"/>
        <end position="1460"/>
    </location>
</feature>
<dbReference type="PANTHER" id="PTHR22969:SF15">
    <property type="entry name" value="FI05319P"/>
    <property type="match status" value="1"/>
</dbReference>
<keyword evidence="5 8" id="KW-0547">Nucleotide-binding</keyword>
<feature type="compositionally biased region" description="Polar residues" evidence="9">
    <location>
        <begin position="1309"/>
        <end position="1318"/>
    </location>
</feature>
<dbReference type="InterPro" id="IPR015943">
    <property type="entry name" value="WD40/YVTN_repeat-like_dom_sf"/>
</dbReference>
<feature type="domain" description="Protein kinase" evidence="10">
    <location>
        <begin position="10"/>
        <end position="338"/>
    </location>
</feature>
<dbReference type="GO" id="GO:0005524">
    <property type="term" value="F:ATP binding"/>
    <property type="evidence" value="ECO:0007669"/>
    <property type="project" value="UniProtKB-UniRule"/>
</dbReference>
<dbReference type="PROSITE" id="PS50011">
    <property type="entry name" value="PROTEIN_KINASE_DOM"/>
    <property type="match status" value="1"/>
</dbReference>
<feature type="compositionally biased region" description="Polar residues" evidence="9">
    <location>
        <begin position="1429"/>
        <end position="1439"/>
    </location>
</feature>
<feature type="region of interest" description="Disordered" evidence="9">
    <location>
        <begin position="529"/>
        <end position="592"/>
    </location>
</feature>
<accession>A0A814HNW2</accession>
<dbReference type="GO" id="GO:0004674">
    <property type="term" value="F:protein serine/threonine kinase activity"/>
    <property type="evidence" value="ECO:0007669"/>
    <property type="project" value="UniProtKB-KW"/>
</dbReference>
<dbReference type="InterPro" id="IPR011009">
    <property type="entry name" value="Kinase-like_dom_sf"/>
</dbReference>
<dbReference type="InterPro" id="IPR000719">
    <property type="entry name" value="Prot_kinase_dom"/>
</dbReference>
<evidence type="ECO:0000256" key="3">
    <source>
        <dbReference type="ARBA" id="ARBA00022527"/>
    </source>
</evidence>
<dbReference type="Pfam" id="PF23726">
    <property type="entry name" value="Beta-prop_RSE1_2nd"/>
    <property type="match status" value="1"/>
</dbReference>
<feature type="binding site" evidence="8">
    <location>
        <position position="39"/>
    </location>
    <ligand>
        <name>ATP</name>
        <dbReference type="ChEBI" id="CHEBI:30616"/>
    </ligand>
</feature>
<reference evidence="11" key="1">
    <citation type="submission" date="2021-02" db="EMBL/GenBank/DDBJ databases">
        <authorList>
            <person name="Nowell W R."/>
        </authorList>
    </citation>
    <scope>NUCLEOTIDE SEQUENCE</scope>
</reference>
<dbReference type="FunFam" id="1.10.510.10:FF:000100">
    <property type="entry name" value="inhibitor of nuclear factor kappa-B kinase subunit epsilon"/>
    <property type="match status" value="1"/>
</dbReference>
<dbReference type="Pfam" id="PF00069">
    <property type="entry name" value="Pkinase"/>
    <property type="match status" value="1"/>
</dbReference>
<dbReference type="InterPro" id="IPR018846">
    <property type="entry name" value="Beta-prop_RSE1/DDB1/CPSF1_1st"/>
</dbReference>
<feature type="compositionally biased region" description="Polar residues" evidence="9">
    <location>
        <begin position="1333"/>
        <end position="1366"/>
    </location>
</feature>
<keyword evidence="2" id="KW-0963">Cytoplasm</keyword>
<feature type="compositionally biased region" description="Polar residues" evidence="9">
    <location>
        <begin position="568"/>
        <end position="577"/>
    </location>
</feature>
<evidence type="ECO:0000256" key="4">
    <source>
        <dbReference type="ARBA" id="ARBA00022679"/>
    </source>
</evidence>
<evidence type="ECO:0000256" key="7">
    <source>
        <dbReference type="ARBA" id="ARBA00022840"/>
    </source>
</evidence>
<feature type="region of interest" description="Disordered" evidence="9">
    <location>
        <begin position="1333"/>
        <end position="1375"/>
    </location>
</feature>
<gene>
    <name evidence="11" type="ORF">JYZ213_LOCUS16593</name>
</gene>
<feature type="region of interest" description="Disordered" evidence="9">
    <location>
        <begin position="1281"/>
        <end position="1318"/>
    </location>
</feature>
<dbReference type="Gene3D" id="3.30.200.20">
    <property type="entry name" value="Phosphorylase Kinase, domain 1"/>
    <property type="match status" value="1"/>
</dbReference>
<dbReference type="InterPro" id="IPR058543">
    <property type="entry name" value="Beta-prop_RSE1/DDB1/CPSF1_2nd"/>
</dbReference>
<keyword evidence="4" id="KW-0808">Transferase</keyword>